<feature type="domain" description="Protein kinase" evidence="9">
    <location>
        <begin position="1"/>
        <end position="261"/>
    </location>
</feature>
<keyword evidence="4" id="KW-0547">Nucleotide-binding</keyword>
<evidence type="ECO:0000256" key="5">
    <source>
        <dbReference type="ARBA" id="ARBA00022777"/>
    </source>
</evidence>
<feature type="compositionally biased region" description="Basic and acidic residues" evidence="7">
    <location>
        <begin position="308"/>
        <end position="318"/>
    </location>
</feature>
<dbReference type="GO" id="GO:0080090">
    <property type="term" value="P:regulation of primary metabolic process"/>
    <property type="evidence" value="ECO:0007669"/>
    <property type="project" value="UniProtKB-ARBA"/>
</dbReference>
<dbReference type="AlphaFoldDB" id="A0A2G5P5C0"/>
<evidence type="ECO:0000313" key="10">
    <source>
        <dbReference type="EMBL" id="PIB73485.1"/>
    </source>
</evidence>
<keyword evidence="5 10" id="KW-0418">Kinase</keyword>
<proteinExistence type="predicted"/>
<keyword evidence="8" id="KW-0812">Transmembrane</keyword>
<dbReference type="Pfam" id="PF00069">
    <property type="entry name" value="Pkinase"/>
    <property type="match status" value="1"/>
</dbReference>
<dbReference type="Gene3D" id="1.10.510.10">
    <property type="entry name" value="Transferase(Phosphotransferase) domain 1"/>
    <property type="match status" value="1"/>
</dbReference>
<dbReference type="CDD" id="cd14014">
    <property type="entry name" value="STKc_PknB_like"/>
    <property type="match status" value="1"/>
</dbReference>
<reference evidence="10 11" key="1">
    <citation type="journal article" date="2017" name="Infect. Genet. Evol.">
        <title>The new phylogeny of the genus Mycobacterium: The old and the news.</title>
        <authorList>
            <person name="Tortoli E."/>
            <person name="Fedrizzi T."/>
            <person name="Meehan C.J."/>
            <person name="Trovato A."/>
            <person name="Grottola A."/>
            <person name="Giacobazzi E."/>
            <person name="Serpini G.F."/>
            <person name="Tagliazucchi S."/>
            <person name="Fabio A."/>
            <person name="Bettua C."/>
            <person name="Bertorelli R."/>
            <person name="Frascaro F."/>
            <person name="De Sanctis V."/>
            <person name="Pecorari M."/>
            <person name="Jousson O."/>
            <person name="Segata N."/>
            <person name="Cirillo D.M."/>
        </authorList>
    </citation>
    <scope>NUCLEOTIDE SEQUENCE [LARGE SCALE GENOMIC DNA]</scope>
    <source>
        <strain evidence="10 11">CIP1034565</strain>
    </source>
</reference>
<dbReference type="Gene3D" id="3.30.200.20">
    <property type="entry name" value="Phosphorylase Kinase, domain 1"/>
    <property type="match status" value="1"/>
</dbReference>
<dbReference type="PROSITE" id="PS00108">
    <property type="entry name" value="PROTEIN_KINASE_ST"/>
    <property type="match status" value="1"/>
</dbReference>
<evidence type="ECO:0000256" key="7">
    <source>
        <dbReference type="SAM" id="MobiDB-lite"/>
    </source>
</evidence>
<feature type="region of interest" description="Disordered" evidence="7">
    <location>
        <begin position="277"/>
        <end position="347"/>
    </location>
</feature>
<comment type="caution">
    <text evidence="10">The sequence shown here is derived from an EMBL/GenBank/DDBJ whole genome shotgun (WGS) entry which is preliminary data.</text>
</comment>
<sequence length="541" mass="57178">MGEVYLVQHPRLPRQDALKLLDTNVSRNAQFQVRFIREAELLAPLRHPNIITIYDRGEYEGRLWLTMEFIDGQDAAQLVKARGALSLELATEIIAGAGAALDHAYGERKITHRDVKPANILVELDRAGDLKSVKLADFGIAKAGSESTSLTSTGMTIGTMSYISPEAIDGRELDNRADVYSLGCTAFDLLTGAPPYVASPVSALMMRHVSAPVPRITDANRALPRALDAVFARVLAKEPRDRYATCAEFVAALRTAAAPEVVVAEPPVVDYPAGASTMSAPESMVQERTPGTATAWPAKSKPEPWAQTEKRPTTEASKEVAPNPPVSTKPQFKSPLDAGASTDALPPGFPSTSKKKLGGMGWLVVALCIPVAIAAVVAGVNMVSDASVKSASSPTITSHLTYPTTAYPTTTTTTNVNSIPRYSGVPPASYTGIDPYGVSCAITSLTDSSVGWGVQARRGSKSTSCLMAANTLRAYWNSGPVRGVMPDPAVGFPVEGSVPCSTLGPAAECGPNDTIIVRCSPLRTGDYVACTGGRAAVVYIY</sequence>
<dbReference type="PANTHER" id="PTHR43289">
    <property type="entry name" value="MITOGEN-ACTIVATED PROTEIN KINASE KINASE KINASE 20-RELATED"/>
    <property type="match status" value="1"/>
</dbReference>
<dbReference type="SMART" id="SM00220">
    <property type="entry name" value="S_TKc"/>
    <property type="match status" value="1"/>
</dbReference>
<keyword evidence="8" id="KW-1133">Transmembrane helix</keyword>
<keyword evidence="8" id="KW-0472">Membrane</keyword>
<keyword evidence="6" id="KW-0067">ATP-binding</keyword>
<dbReference type="EMBL" id="PDCN02000029">
    <property type="protein sequence ID" value="PIB73485.1"/>
    <property type="molecule type" value="Genomic_DNA"/>
</dbReference>
<dbReference type="InterPro" id="IPR000719">
    <property type="entry name" value="Prot_kinase_dom"/>
</dbReference>
<keyword evidence="2 10" id="KW-0723">Serine/threonine-protein kinase</keyword>
<gene>
    <name evidence="10" type="ORF">CQY22_016575</name>
</gene>
<evidence type="ECO:0000256" key="3">
    <source>
        <dbReference type="ARBA" id="ARBA00022679"/>
    </source>
</evidence>
<evidence type="ECO:0000256" key="6">
    <source>
        <dbReference type="ARBA" id="ARBA00022840"/>
    </source>
</evidence>
<dbReference type="EC" id="2.7.11.1" evidence="1"/>
<dbReference type="GO" id="GO:0005524">
    <property type="term" value="F:ATP binding"/>
    <property type="evidence" value="ECO:0007669"/>
    <property type="project" value="UniProtKB-KW"/>
</dbReference>
<dbReference type="PROSITE" id="PS50011">
    <property type="entry name" value="PROTEIN_KINASE_DOM"/>
    <property type="match status" value="1"/>
</dbReference>
<dbReference type="InterPro" id="IPR011009">
    <property type="entry name" value="Kinase-like_dom_sf"/>
</dbReference>
<organism evidence="10 11">
    <name type="scientific">Mycolicibacterium brumae</name>
    <dbReference type="NCBI Taxonomy" id="85968"/>
    <lineage>
        <taxon>Bacteria</taxon>
        <taxon>Bacillati</taxon>
        <taxon>Actinomycetota</taxon>
        <taxon>Actinomycetes</taxon>
        <taxon>Mycobacteriales</taxon>
        <taxon>Mycobacteriaceae</taxon>
        <taxon>Mycolicibacterium</taxon>
    </lineage>
</organism>
<evidence type="ECO:0000259" key="9">
    <source>
        <dbReference type="PROSITE" id="PS50011"/>
    </source>
</evidence>
<evidence type="ECO:0000256" key="1">
    <source>
        <dbReference type="ARBA" id="ARBA00012513"/>
    </source>
</evidence>
<evidence type="ECO:0000313" key="11">
    <source>
        <dbReference type="Proteomes" id="UP000230551"/>
    </source>
</evidence>
<dbReference type="OrthoDB" id="5622056at2"/>
<keyword evidence="11" id="KW-1185">Reference proteome</keyword>
<evidence type="ECO:0000256" key="2">
    <source>
        <dbReference type="ARBA" id="ARBA00022527"/>
    </source>
</evidence>
<dbReference type="SUPFAM" id="SSF56112">
    <property type="entry name" value="Protein kinase-like (PK-like)"/>
    <property type="match status" value="1"/>
</dbReference>
<evidence type="ECO:0000256" key="8">
    <source>
        <dbReference type="SAM" id="Phobius"/>
    </source>
</evidence>
<evidence type="ECO:0000256" key="4">
    <source>
        <dbReference type="ARBA" id="ARBA00022741"/>
    </source>
</evidence>
<feature type="transmembrane region" description="Helical" evidence="8">
    <location>
        <begin position="360"/>
        <end position="383"/>
    </location>
</feature>
<name>A0A2G5P5C0_9MYCO</name>
<dbReference type="GO" id="GO:0004674">
    <property type="term" value="F:protein serine/threonine kinase activity"/>
    <property type="evidence" value="ECO:0007669"/>
    <property type="project" value="UniProtKB-KW"/>
</dbReference>
<dbReference type="STRING" id="85968.GCA_900073015_03757"/>
<dbReference type="PANTHER" id="PTHR43289:SF6">
    <property type="entry name" value="SERINE_THREONINE-PROTEIN KINASE NEKL-3"/>
    <property type="match status" value="1"/>
</dbReference>
<dbReference type="Proteomes" id="UP000230551">
    <property type="component" value="Unassembled WGS sequence"/>
</dbReference>
<dbReference type="InterPro" id="IPR008271">
    <property type="entry name" value="Ser/Thr_kinase_AS"/>
</dbReference>
<keyword evidence="3" id="KW-0808">Transferase</keyword>
<accession>A0A2G5P5C0</accession>
<protein>
    <recommendedName>
        <fullName evidence="1">non-specific serine/threonine protein kinase</fullName>
        <ecNumber evidence="1">2.7.11.1</ecNumber>
    </recommendedName>
</protein>